<dbReference type="InterPro" id="IPR003831">
    <property type="entry name" value="DUF211"/>
</dbReference>
<dbReference type="PANTHER" id="PTHR42240:SF1">
    <property type="entry name" value="DUF211 DOMAIN-CONTAINING PROTEIN"/>
    <property type="match status" value="1"/>
</dbReference>
<dbReference type="AlphaFoldDB" id="A0A7C5LEX2"/>
<proteinExistence type="predicted"/>
<dbReference type="Pfam" id="PF02680">
    <property type="entry name" value="DUF211"/>
    <property type="match status" value="1"/>
</dbReference>
<sequence>MPDKHDLVLSRLVLDVLKPHKPDIVEFAQALTGLKGVTRVDVSILEVDADTETVKLTVEGNGIAYEGVVNAVKQLGAAVHSVDQVTFSPPAPPSKTRQDQAS</sequence>
<dbReference type="EMBL" id="DRWN01000061">
    <property type="protein sequence ID" value="HHK68956.1"/>
    <property type="molecule type" value="Genomic_DNA"/>
</dbReference>
<gene>
    <name evidence="1" type="ORF">ENM11_07395</name>
</gene>
<dbReference type="PANTHER" id="PTHR42240">
    <property type="entry name" value="DUF211 DOMAIN-CONTAINING PROTEIN"/>
    <property type="match status" value="1"/>
</dbReference>
<protein>
    <recommendedName>
        <fullName evidence="2">DUF211 domain-containing protein</fullName>
    </recommendedName>
</protein>
<accession>A0A7C5LEX2</accession>
<comment type="caution">
    <text evidence="1">The sequence shown here is derived from an EMBL/GenBank/DDBJ whole genome shotgun (WGS) entry which is preliminary data.</text>
</comment>
<reference evidence="1" key="1">
    <citation type="journal article" date="2020" name="mSystems">
        <title>Genome- and Community-Level Interaction Insights into Carbon Utilization and Element Cycling Functions of Hydrothermarchaeota in Hydrothermal Sediment.</title>
        <authorList>
            <person name="Zhou Z."/>
            <person name="Liu Y."/>
            <person name="Xu W."/>
            <person name="Pan J."/>
            <person name="Luo Z.H."/>
            <person name="Li M."/>
        </authorList>
    </citation>
    <scope>NUCLEOTIDE SEQUENCE [LARGE SCALE GENOMIC DNA]</scope>
    <source>
        <strain evidence="1">SpSt-1056</strain>
    </source>
</reference>
<dbReference type="SUPFAM" id="SSF160363">
    <property type="entry name" value="MTH889-like"/>
    <property type="match status" value="1"/>
</dbReference>
<organism evidence="1">
    <name type="scientific">Caldiarchaeum subterraneum</name>
    <dbReference type="NCBI Taxonomy" id="311458"/>
    <lineage>
        <taxon>Archaea</taxon>
        <taxon>Nitrososphaerota</taxon>
        <taxon>Candidatus Caldarchaeales</taxon>
        <taxon>Candidatus Caldarchaeaceae</taxon>
        <taxon>Candidatus Caldarchaeum</taxon>
    </lineage>
</organism>
<dbReference type="Gene3D" id="3.30.70.1340">
    <property type="entry name" value="MTH889-like domain"/>
    <property type="match status" value="1"/>
</dbReference>
<name>A0A7C5LEX2_CALS0</name>
<evidence type="ECO:0008006" key="2">
    <source>
        <dbReference type="Google" id="ProtNLM"/>
    </source>
</evidence>
<dbReference type="InterPro" id="IPR023129">
    <property type="entry name" value="MTH889-like_dom_sf"/>
</dbReference>
<evidence type="ECO:0000313" key="1">
    <source>
        <dbReference type="EMBL" id="HHK68956.1"/>
    </source>
</evidence>